<dbReference type="AlphaFoldDB" id="A0AAE1AYR2"/>
<dbReference type="EMBL" id="JAWDGP010000872">
    <property type="protein sequence ID" value="KAK3796580.1"/>
    <property type="molecule type" value="Genomic_DNA"/>
</dbReference>
<comment type="caution">
    <text evidence="1">The sequence shown here is derived from an EMBL/GenBank/DDBJ whole genome shotgun (WGS) entry which is preliminary data.</text>
</comment>
<name>A0AAE1AYR2_9GAST</name>
<accession>A0AAE1AYR2</accession>
<protein>
    <submittedName>
        <fullName evidence="1">Uncharacterized protein</fullName>
    </submittedName>
</protein>
<gene>
    <name evidence="1" type="ORF">RRG08_057831</name>
</gene>
<reference evidence="1" key="1">
    <citation type="journal article" date="2023" name="G3 (Bethesda)">
        <title>A reference genome for the long-term kleptoplast-retaining sea slug Elysia crispata morphotype clarki.</title>
        <authorList>
            <person name="Eastman K.E."/>
            <person name="Pendleton A.L."/>
            <person name="Shaikh M.A."/>
            <person name="Suttiyut T."/>
            <person name="Ogas R."/>
            <person name="Tomko P."/>
            <person name="Gavelis G."/>
            <person name="Widhalm J.R."/>
            <person name="Wisecaver J.H."/>
        </authorList>
    </citation>
    <scope>NUCLEOTIDE SEQUENCE</scope>
    <source>
        <strain evidence="1">ECLA1</strain>
    </source>
</reference>
<evidence type="ECO:0000313" key="2">
    <source>
        <dbReference type="Proteomes" id="UP001283361"/>
    </source>
</evidence>
<sequence>MLSLLSYAHAHSIPMCEGGRRQNRCSLGFLQNAWPPPPPHPIPPFAGAVLSFPQMSTLLVGSGVRRQASGCDTAPRDHLDDTVHLMNNQGDNRAQLLRPL</sequence>
<evidence type="ECO:0000313" key="1">
    <source>
        <dbReference type="EMBL" id="KAK3796580.1"/>
    </source>
</evidence>
<proteinExistence type="predicted"/>
<organism evidence="1 2">
    <name type="scientific">Elysia crispata</name>
    <name type="common">lettuce slug</name>
    <dbReference type="NCBI Taxonomy" id="231223"/>
    <lineage>
        <taxon>Eukaryota</taxon>
        <taxon>Metazoa</taxon>
        <taxon>Spiralia</taxon>
        <taxon>Lophotrochozoa</taxon>
        <taxon>Mollusca</taxon>
        <taxon>Gastropoda</taxon>
        <taxon>Heterobranchia</taxon>
        <taxon>Euthyneura</taxon>
        <taxon>Panpulmonata</taxon>
        <taxon>Sacoglossa</taxon>
        <taxon>Placobranchoidea</taxon>
        <taxon>Plakobranchidae</taxon>
        <taxon>Elysia</taxon>
    </lineage>
</organism>
<keyword evidence="2" id="KW-1185">Reference proteome</keyword>
<dbReference type="Proteomes" id="UP001283361">
    <property type="component" value="Unassembled WGS sequence"/>
</dbReference>